<dbReference type="Proteomes" id="UP000054925">
    <property type="component" value="Unassembled WGS sequence"/>
</dbReference>
<dbReference type="InterPro" id="IPR029058">
    <property type="entry name" value="AB_hydrolase_fold"/>
</dbReference>
<accession>A0A158KNK0</accession>
<dbReference type="PANTHER" id="PTHR46623:SF6">
    <property type="entry name" value="ALPHA_BETA-HYDROLASES SUPERFAMILY PROTEIN"/>
    <property type="match status" value="1"/>
</dbReference>
<feature type="domain" description="Dienelactone hydrolase" evidence="1">
    <location>
        <begin position="19"/>
        <end position="233"/>
    </location>
</feature>
<evidence type="ECO:0000313" key="2">
    <source>
        <dbReference type="EMBL" id="SAL82726.1"/>
    </source>
</evidence>
<evidence type="ECO:0000313" key="3">
    <source>
        <dbReference type="Proteomes" id="UP000054925"/>
    </source>
</evidence>
<dbReference type="PANTHER" id="PTHR46623">
    <property type="entry name" value="CARBOXYMETHYLENEBUTENOLIDASE-RELATED"/>
    <property type="match status" value="1"/>
</dbReference>
<organism evidence="2 3">
    <name type="scientific">Caballeronia terrestris</name>
    <dbReference type="NCBI Taxonomy" id="1226301"/>
    <lineage>
        <taxon>Bacteria</taxon>
        <taxon>Pseudomonadati</taxon>
        <taxon>Pseudomonadota</taxon>
        <taxon>Betaproteobacteria</taxon>
        <taxon>Burkholderiales</taxon>
        <taxon>Burkholderiaceae</taxon>
        <taxon>Caballeronia</taxon>
    </lineage>
</organism>
<gene>
    <name evidence="2" type="ORF">AWB67_06203</name>
</gene>
<dbReference type="InterPro" id="IPR051049">
    <property type="entry name" value="Dienelactone_hydrolase-like"/>
</dbReference>
<proteinExistence type="predicted"/>
<evidence type="ECO:0000259" key="1">
    <source>
        <dbReference type="Pfam" id="PF01738"/>
    </source>
</evidence>
<dbReference type="SUPFAM" id="SSF53474">
    <property type="entry name" value="alpha/beta-Hydrolases"/>
    <property type="match status" value="1"/>
</dbReference>
<name>A0A158KNK0_9BURK</name>
<protein>
    <submittedName>
        <fullName evidence="2">Carboxymethylenebutenolidase</fullName>
    </submittedName>
</protein>
<dbReference type="AlphaFoldDB" id="A0A158KNK0"/>
<comment type="caution">
    <text evidence="2">The sequence shown here is derived from an EMBL/GenBank/DDBJ whole genome shotgun (WGS) entry which is preliminary data.</text>
</comment>
<sequence>MTTTVTSRWIDIPAGTDSFQGYLALPKTGTGPAVIILQEIFGVNAHIRSVADQYAADGYVALAPDVFWRTQPRVELGYEGADRQKAMELLQKTGVEQAVADVGAAAQALRALPEVSGKVAAIGYCFGGRLAYLAAAQGAIDVGVAYYGGGIQTQLDKADSIKVPMQFHYGELDAHIPPSAVGEVRERFTGRNDAEVHVYPNADHGFNCGDRASYNAQASALAHGRTLVFLGEHLKQARPGVA</sequence>
<keyword evidence="3" id="KW-1185">Reference proteome</keyword>
<dbReference type="InterPro" id="IPR002925">
    <property type="entry name" value="Dienelactn_hydro"/>
</dbReference>
<dbReference type="Pfam" id="PF01738">
    <property type="entry name" value="DLH"/>
    <property type="match status" value="1"/>
</dbReference>
<dbReference type="RefSeq" id="WP_087659903.1">
    <property type="nucleotide sequence ID" value="NZ_FCOL02000082.1"/>
</dbReference>
<dbReference type="EMBL" id="FCOL02000082">
    <property type="protein sequence ID" value="SAL82726.1"/>
    <property type="molecule type" value="Genomic_DNA"/>
</dbReference>
<reference evidence="2" key="1">
    <citation type="submission" date="2016-01" db="EMBL/GenBank/DDBJ databases">
        <authorList>
            <person name="Peeters C."/>
        </authorList>
    </citation>
    <scope>NUCLEOTIDE SEQUENCE [LARGE SCALE GENOMIC DNA]</scope>
    <source>
        <strain evidence="2">LMG 22937</strain>
    </source>
</reference>
<dbReference type="GO" id="GO:0016787">
    <property type="term" value="F:hydrolase activity"/>
    <property type="evidence" value="ECO:0007669"/>
    <property type="project" value="InterPro"/>
</dbReference>
<dbReference type="Gene3D" id="3.40.50.1820">
    <property type="entry name" value="alpha/beta hydrolase"/>
    <property type="match status" value="1"/>
</dbReference>
<dbReference type="OrthoDB" id="62567at2"/>